<keyword evidence="2" id="KW-0012">Acyltransferase</keyword>
<comment type="caution">
    <text evidence="4">The sequence shown here is derived from an EMBL/GenBank/DDBJ whole genome shotgun (WGS) entry which is preliminary data.</text>
</comment>
<protein>
    <submittedName>
        <fullName evidence="4">GNAT family N-acetyltransferase</fullName>
    </submittedName>
</protein>
<evidence type="ECO:0000256" key="1">
    <source>
        <dbReference type="ARBA" id="ARBA00022679"/>
    </source>
</evidence>
<reference evidence="4 5" key="1">
    <citation type="submission" date="2021-02" db="EMBL/GenBank/DDBJ databases">
        <title>Activity-based single-cell genomes from oceanic crustal fluid captures similar information to metagenomic and metatranscriptomic surveys with orders of magnitude less sampling.</title>
        <authorList>
            <person name="D'Angelo T.S."/>
            <person name="Orcutt B.N."/>
        </authorList>
    </citation>
    <scope>NUCLEOTIDE SEQUENCE [LARGE SCALE GENOMIC DNA]</scope>
    <source>
        <strain evidence="4">AH-315-G02</strain>
    </source>
</reference>
<evidence type="ECO:0000313" key="5">
    <source>
        <dbReference type="Proteomes" id="UP000717534"/>
    </source>
</evidence>
<accession>A0ABS3ATD0</accession>
<dbReference type="InterPro" id="IPR051016">
    <property type="entry name" value="Diverse_Substrate_AcTransf"/>
</dbReference>
<sequence length="162" mass="18317">MMDVSLKQIRIRQAKLADLADLVGLLHLLFSIEEDFDFDADRQHRGLAMMLERDGAVILVAEAESRVIGMCTGQRMISTAEGGYSLLVEDVVVGERWRGRGVGAGLLKGLEERAKEMRVSRFQLLADRSNNGGLRFYQKQNWQKTELICLRKHLPTGNRSEE</sequence>
<proteinExistence type="predicted"/>
<dbReference type="PANTHER" id="PTHR10545">
    <property type="entry name" value="DIAMINE N-ACETYLTRANSFERASE"/>
    <property type="match status" value="1"/>
</dbReference>
<dbReference type="Proteomes" id="UP000717534">
    <property type="component" value="Unassembled WGS sequence"/>
</dbReference>
<evidence type="ECO:0000256" key="2">
    <source>
        <dbReference type="ARBA" id="ARBA00023315"/>
    </source>
</evidence>
<feature type="domain" description="N-acetyltransferase" evidence="3">
    <location>
        <begin position="9"/>
        <end position="162"/>
    </location>
</feature>
<gene>
    <name evidence="4" type="ORF">JYU06_02405</name>
</gene>
<dbReference type="Pfam" id="PF00583">
    <property type="entry name" value="Acetyltransf_1"/>
    <property type="match status" value="1"/>
</dbReference>
<keyword evidence="5" id="KW-1185">Reference proteome</keyword>
<keyword evidence="1" id="KW-0808">Transferase</keyword>
<dbReference type="InterPro" id="IPR016181">
    <property type="entry name" value="Acyl_CoA_acyltransferase"/>
</dbReference>
<dbReference type="SUPFAM" id="SSF55729">
    <property type="entry name" value="Acyl-CoA N-acyltransferases (Nat)"/>
    <property type="match status" value="1"/>
</dbReference>
<dbReference type="InterPro" id="IPR000182">
    <property type="entry name" value="GNAT_dom"/>
</dbReference>
<name>A0ABS3ATD0_9BACT</name>
<dbReference type="CDD" id="cd04301">
    <property type="entry name" value="NAT_SF"/>
    <property type="match status" value="1"/>
</dbReference>
<dbReference type="PANTHER" id="PTHR10545:SF29">
    <property type="entry name" value="GH14572P-RELATED"/>
    <property type="match status" value="1"/>
</dbReference>
<evidence type="ECO:0000313" key="4">
    <source>
        <dbReference type="EMBL" id="MBN4068361.1"/>
    </source>
</evidence>
<dbReference type="Gene3D" id="3.40.630.30">
    <property type="match status" value="1"/>
</dbReference>
<dbReference type="EMBL" id="JAFITO010000012">
    <property type="protein sequence ID" value="MBN4068361.1"/>
    <property type="molecule type" value="Genomic_DNA"/>
</dbReference>
<organism evidence="4 5">
    <name type="scientific">Desulfotalea psychrophila</name>
    <dbReference type="NCBI Taxonomy" id="84980"/>
    <lineage>
        <taxon>Bacteria</taxon>
        <taxon>Pseudomonadati</taxon>
        <taxon>Thermodesulfobacteriota</taxon>
        <taxon>Desulfobulbia</taxon>
        <taxon>Desulfobulbales</taxon>
        <taxon>Desulfocapsaceae</taxon>
        <taxon>Desulfotalea</taxon>
    </lineage>
</organism>
<evidence type="ECO:0000259" key="3">
    <source>
        <dbReference type="PROSITE" id="PS51186"/>
    </source>
</evidence>
<dbReference type="PROSITE" id="PS51186">
    <property type="entry name" value="GNAT"/>
    <property type="match status" value="1"/>
</dbReference>